<dbReference type="EMBL" id="LIAE01006522">
    <property type="protein sequence ID" value="PAV88224.1"/>
    <property type="molecule type" value="Genomic_DNA"/>
</dbReference>
<dbReference type="AlphaFoldDB" id="A0A2A2LPS9"/>
<reference evidence="2 3" key="1">
    <citation type="journal article" date="2017" name="Curr. Biol.">
        <title>Genome architecture and evolution of a unichromosomal asexual nematode.</title>
        <authorList>
            <person name="Fradin H."/>
            <person name="Zegar C."/>
            <person name="Gutwein M."/>
            <person name="Lucas J."/>
            <person name="Kovtun M."/>
            <person name="Corcoran D."/>
            <person name="Baugh L.R."/>
            <person name="Kiontke K."/>
            <person name="Gunsalus K."/>
            <person name="Fitch D.H."/>
            <person name="Piano F."/>
        </authorList>
    </citation>
    <scope>NUCLEOTIDE SEQUENCE [LARGE SCALE GENOMIC DNA]</scope>
    <source>
        <strain evidence="2">PF1309</strain>
    </source>
</reference>
<feature type="signal peptide" evidence="1">
    <location>
        <begin position="1"/>
        <end position="19"/>
    </location>
</feature>
<dbReference type="InterPro" id="IPR015313">
    <property type="entry name" value="Her-1"/>
</dbReference>
<dbReference type="InterPro" id="IPR043108">
    <property type="entry name" value="Her-1_C"/>
</dbReference>
<dbReference type="PANTHER" id="PTHR37979:SF1">
    <property type="entry name" value="PROTEIN HER-1"/>
    <property type="match status" value="1"/>
</dbReference>
<dbReference type="Proteomes" id="UP000218231">
    <property type="component" value="Unassembled WGS sequence"/>
</dbReference>
<evidence type="ECO:0008006" key="4">
    <source>
        <dbReference type="Google" id="ProtNLM"/>
    </source>
</evidence>
<protein>
    <recommendedName>
        <fullName evidence="4">Domain of unknown function DB domain-containing protein</fullName>
    </recommendedName>
</protein>
<dbReference type="SUPFAM" id="SSF110014">
    <property type="entry name" value="Her-1"/>
    <property type="match status" value="1"/>
</dbReference>
<keyword evidence="3" id="KW-1185">Reference proteome</keyword>
<dbReference type="PANTHER" id="PTHR37979">
    <property type="entry name" value="PROTEIN HER-1"/>
    <property type="match status" value="1"/>
</dbReference>
<gene>
    <name evidence="2" type="ORF">WR25_13122</name>
</gene>
<dbReference type="Gene3D" id="1.10.150.360">
    <property type="match status" value="1"/>
</dbReference>
<accession>A0A2A2LPS9</accession>
<evidence type="ECO:0000256" key="1">
    <source>
        <dbReference type="SAM" id="SignalP"/>
    </source>
</evidence>
<dbReference type="STRING" id="2018661.A0A2A2LPS9"/>
<dbReference type="Pfam" id="PF09232">
    <property type="entry name" value="Caenor_Her-1"/>
    <property type="match status" value="1"/>
</dbReference>
<organism evidence="2 3">
    <name type="scientific">Diploscapter pachys</name>
    <dbReference type="NCBI Taxonomy" id="2018661"/>
    <lineage>
        <taxon>Eukaryota</taxon>
        <taxon>Metazoa</taxon>
        <taxon>Ecdysozoa</taxon>
        <taxon>Nematoda</taxon>
        <taxon>Chromadorea</taxon>
        <taxon>Rhabditida</taxon>
        <taxon>Rhabditina</taxon>
        <taxon>Rhabditomorpha</taxon>
        <taxon>Rhabditoidea</taxon>
        <taxon>Rhabditidae</taxon>
        <taxon>Diploscapter</taxon>
    </lineage>
</organism>
<keyword evidence="1" id="KW-0732">Signal</keyword>
<dbReference type="InterPro" id="IPR036341">
    <property type="entry name" value="Her-1_sf"/>
</dbReference>
<evidence type="ECO:0000313" key="2">
    <source>
        <dbReference type="EMBL" id="PAV88224.1"/>
    </source>
</evidence>
<name>A0A2A2LPS9_9BILA</name>
<sequence length="171" mass="19889">MRACLSWTVFFILLIESFGELQYSVLNKIAKSCCGDSRACCLDTIMFNKSLNCSFGFHRLRHAAKCLQEKLYGATDTEKLQILDIKCCHVFMEDENDQEDICLRTCMEVMKRPSFDAAQKNEMVKKCALINPLYGCFSRCIDKSRKGHNTGKLFFDDYCQRSHLRKRQYDD</sequence>
<proteinExistence type="predicted"/>
<evidence type="ECO:0000313" key="3">
    <source>
        <dbReference type="Proteomes" id="UP000218231"/>
    </source>
</evidence>
<dbReference type="OrthoDB" id="5844092at2759"/>
<comment type="caution">
    <text evidence="2">The sequence shown here is derived from an EMBL/GenBank/DDBJ whole genome shotgun (WGS) entry which is preliminary data.</text>
</comment>
<dbReference type="Gene3D" id="1.10.150.370">
    <property type="entry name" value="Caenorhabditis elegans Her-1, C-terminal domain"/>
    <property type="match status" value="1"/>
</dbReference>
<feature type="chain" id="PRO_5012019489" description="Domain of unknown function DB domain-containing protein" evidence="1">
    <location>
        <begin position="20"/>
        <end position="171"/>
    </location>
</feature>